<feature type="region of interest" description="Disordered" evidence="1">
    <location>
        <begin position="236"/>
        <end position="262"/>
    </location>
</feature>
<sequence length="262" mass="30742">MLAAAACSARARLFLRRHVSFATFQYRNHDILPSASLSPAGILTRKRNLRTDSRHDSANDGFQPEKRFPDYQNRRGEEMRFDRKPPPEHIFVDVGNHFITRRCRELAPNLIAVHEPKSRKDLFAKHLGHFVPNDVHAKVKEEYQIRRAEVERWLWNTIGRQLPGIPFSAKEKFYRHILEEKEGCVAKKTLYPYENVALRFLLGNRTSHAQGKKKLMKLTKERKRAEQILTLWRGKNTGKGSGTKMRVKKYYSRNERKPIKKL</sequence>
<evidence type="ECO:0000313" key="2">
    <source>
        <dbReference type="EMBL" id="PVI01606.1"/>
    </source>
</evidence>
<dbReference type="Proteomes" id="UP000244855">
    <property type="component" value="Unassembled WGS sequence"/>
</dbReference>
<protein>
    <submittedName>
        <fullName evidence="2">Uncharacterized protein</fullName>
    </submittedName>
</protein>
<name>A0A2V1DU75_9PLEO</name>
<organism evidence="2 3">
    <name type="scientific">Periconia macrospinosa</name>
    <dbReference type="NCBI Taxonomy" id="97972"/>
    <lineage>
        <taxon>Eukaryota</taxon>
        <taxon>Fungi</taxon>
        <taxon>Dikarya</taxon>
        <taxon>Ascomycota</taxon>
        <taxon>Pezizomycotina</taxon>
        <taxon>Dothideomycetes</taxon>
        <taxon>Pleosporomycetidae</taxon>
        <taxon>Pleosporales</taxon>
        <taxon>Massarineae</taxon>
        <taxon>Periconiaceae</taxon>
        <taxon>Periconia</taxon>
    </lineage>
</organism>
<evidence type="ECO:0000313" key="3">
    <source>
        <dbReference type="Proteomes" id="UP000244855"/>
    </source>
</evidence>
<gene>
    <name evidence="2" type="ORF">DM02DRAFT_627507</name>
</gene>
<feature type="compositionally biased region" description="Basic and acidic residues" evidence="1">
    <location>
        <begin position="49"/>
        <end position="69"/>
    </location>
</feature>
<reference evidence="2 3" key="1">
    <citation type="journal article" date="2018" name="Sci. Rep.">
        <title>Comparative genomics provides insights into the lifestyle and reveals functional heterogeneity of dark septate endophytic fungi.</title>
        <authorList>
            <person name="Knapp D.G."/>
            <person name="Nemeth J.B."/>
            <person name="Barry K."/>
            <person name="Hainaut M."/>
            <person name="Henrissat B."/>
            <person name="Johnson J."/>
            <person name="Kuo A."/>
            <person name="Lim J.H.P."/>
            <person name="Lipzen A."/>
            <person name="Nolan M."/>
            <person name="Ohm R.A."/>
            <person name="Tamas L."/>
            <person name="Grigoriev I.V."/>
            <person name="Spatafora J.W."/>
            <person name="Nagy L.G."/>
            <person name="Kovacs G.M."/>
        </authorList>
    </citation>
    <scope>NUCLEOTIDE SEQUENCE [LARGE SCALE GENOMIC DNA]</scope>
    <source>
        <strain evidence="2 3">DSE2036</strain>
    </source>
</reference>
<accession>A0A2V1DU75</accession>
<dbReference type="AlphaFoldDB" id="A0A2V1DU75"/>
<keyword evidence="3" id="KW-1185">Reference proteome</keyword>
<dbReference type="EMBL" id="KZ805355">
    <property type="protein sequence ID" value="PVI01606.1"/>
    <property type="molecule type" value="Genomic_DNA"/>
</dbReference>
<proteinExistence type="predicted"/>
<evidence type="ECO:0000256" key="1">
    <source>
        <dbReference type="SAM" id="MobiDB-lite"/>
    </source>
</evidence>
<feature type="compositionally biased region" description="Basic and acidic residues" evidence="1">
    <location>
        <begin position="252"/>
        <end position="262"/>
    </location>
</feature>
<feature type="region of interest" description="Disordered" evidence="1">
    <location>
        <begin position="46"/>
        <end position="69"/>
    </location>
</feature>